<organism evidence="1 2">
    <name type="scientific">Rugosimonospora acidiphila</name>
    <dbReference type="NCBI Taxonomy" id="556531"/>
    <lineage>
        <taxon>Bacteria</taxon>
        <taxon>Bacillati</taxon>
        <taxon>Actinomycetota</taxon>
        <taxon>Actinomycetes</taxon>
        <taxon>Micromonosporales</taxon>
        <taxon>Micromonosporaceae</taxon>
        <taxon>Rugosimonospora</taxon>
    </lineage>
</organism>
<keyword evidence="2" id="KW-1185">Reference proteome</keyword>
<dbReference type="EMBL" id="BAABJQ010000007">
    <property type="protein sequence ID" value="GAA5185080.1"/>
    <property type="molecule type" value="Genomic_DNA"/>
</dbReference>
<evidence type="ECO:0000313" key="2">
    <source>
        <dbReference type="Proteomes" id="UP001501570"/>
    </source>
</evidence>
<gene>
    <name evidence="1" type="ORF">GCM10023322_28020</name>
</gene>
<sequence length="240" mass="24831">MESDLHSLVERLHRVLPALEALTAEPTAQVSGVTQSTDAVSVMLAADGLPLRIEVHPDWRRTVGLGEFARVVTEVCQETARARADVVADAVSADQWPERFAALLGYLTGEAPPPPDLPPAVALPPTRTRESGALPALVADLVRASAAVGEVAAAVNQPGARAVGTGGRGRLVLVLHESGALRCSADPDWVAGRDTQELNDALAAAVAELRAARAATADQELLQTAKAVLAVDGQASTGGR</sequence>
<evidence type="ECO:0000313" key="1">
    <source>
        <dbReference type="EMBL" id="GAA5185080.1"/>
    </source>
</evidence>
<dbReference type="RefSeq" id="WP_345629646.1">
    <property type="nucleotide sequence ID" value="NZ_BAABJQ010000007.1"/>
</dbReference>
<reference evidence="2" key="1">
    <citation type="journal article" date="2019" name="Int. J. Syst. Evol. Microbiol.">
        <title>The Global Catalogue of Microorganisms (GCM) 10K type strain sequencing project: providing services to taxonomists for standard genome sequencing and annotation.</title>
        <authorList>
            <consortium name="The Broad Institute Genomics Platform"/>
            <consortium name="The Broad Institute Genome Sequencing Center for Infectious Disease"/>
            <person name="Wu L."/>
            <person name="Ma J."/>
        </authorList>
    </citation>
    <scope>NUCLEOTIDE SEQUENCE [LARGE SCALE GENOMIC DNA]</scope>
    <source>
        <strain evidence="2">JCM 18304</strain>
    </source>
</reference>
<name>A0ABP9RRK0_9ACTN</name>
<evidence type="ECO:0008006" key="3">
    <source>
        <dbReference type="Google" id="ProtNLM"/>
    </source>
</evidence>
<protein>
    <recommendedName>
        <fullName evidence="3">YbaB/EbfC DNA-binding family protein</fullName>
    </recommendedName>
</protein>
<accession>A0ABP9RRK0</accession>
<dbReference type="Proteomes" id="UP001501570">
    <property type="component" value="Unassembled WGS sequence"/>
</dbReference>
<proteinExistence type="predicted"/>
<comment type="caution">
    <text evidence="1">The sequence shown here is derived from an EMBL/GenBank/DDBJ whole genome shotgun (WGS) entry which is preliminary data.</text>
</comment>